<feature type="chain" id="PRO_5034739734" evidence="1">
    <location>
        <begin position="21"/>
        <end position="160"/>
    </location>
</feature>
<organism evidence="2 3">
    <name type="scientific">Candida albicans</name>
    <name type="common">Yeast</name>
    <dbReference type="NCBI Taxonomy" id="5476"/>
    <lineage>
        <taxon>Eukaryota</taxon>
        <taxon>Fungi</taxon>
        <taxon>Dikarya</taxon>
        <taxon>Ascomycota</taxon>
        <taxon>Saccharomycotina</taxon>
        <taxon>Pichiomycetes</taxon>
        <taxon>Debaryomycetaceae</taxon>
        <taxon>Candida/Lodderomyces clade</taxon>
        <taxon>Candida</taxon>
    </lineage>
</organism>
<feature type="signal peptide" evidence="1">
    <location>
        <begin position="1"/>
        <end position="20"/>
    </location>
</feature>
<comment type="caution">
    <text evidence="2">The sequence shown here is derived from an EMBL/GenBank/DDBJ whole genome shotgun (WGS) entry which is preliminary data.</text>
</comment>
<dbReference type="AlphaFoldDB" id="A0A8H6C243"/>
<reference evidence="2 3" key="1">
    <citation type="submission" date="2020-03" db="EMBL/GenBank/DDBJ databases">
        <title>FDA dAtabase for Regulatory Grade micrObial Sequences (FDA-ARGOS): Supporting development and validation of Infectious Disease Dx tests.</title>
        <authorList>
            <person name="Campos J."/>
            <person name="Goldberg B."/>
            <person name="Tallon L."/>
            <person name="Sadzewicz L."/>
            <person name="Vavikolanu K."/>
            <person name="Mehta A."/>
            <person name="Aluvathingal J."/>
            <person name="Nadendla S."/>
            <person name="Nandy P."/>
            <person name="Geyer C."/>
            <person name="Yan Y."/>
            <person name="Sichtig H."/>
        </authorList>
    </citation>
    <scope>NUCLEOTIDE SEQUENCE [LARGE SCALE GENOMIC DNA]</scope>
    <source>
        <strain evidence="2 3">FDAARGOS_656</strain>
    </source>
</reference>
<gene>
    <name evidence="2" type="ORF">FOB64_001386</name>
</gene>
<name>A0A8H6C243_CANAX</name>
<evidence type="ECO:0000313" key="2">
    <source>
        <dbReference type="EMBL" id="KAF6071680.1"/>
    </source>
</evidence>
<keyword evidence="1" id="KW-0732">Signal</keyword>
<protein>
    <submittedName>
        <fullName evidence="2">Uncharacterized protein</fullName>
    </submittedName>
</protein>
<evidence type="ECO:0000256" key="1">
    <source>
        <dbReference type="SAM" id="SignalP"/>
    </source>
</evidence>
<evidence type="ECO:0000313" key="3">
    <source>
        <dbReference type="Proteomes" id="UP000536275"/>
    </source>
</evidence>
<dbReference type="EMBL" id="JABWAD010000016">
    <property type="protein sequence ID" value="KAF6071680.1"/>
    <property type="molecule type" value="Genomic_DNA"/>
</dbReference>
<proteinExistence type="predicted"/>
<sequence>MKSISFILFTFLLFVAPILGKIQNVYLYVRSQNQTVNGNGLYSVKERPGINYFFLGPPNRAQKLIYDDQNYYIYQQVDPQTRYYFGIQRNILQLSKGNPQRVVMRRNGELNFRGDDKLYAVKNIGDPINYSKDHYAVKYYANKNNVPKHAPKVTVYAKKA</sequence>
<dbReference type="Proteomes" id="UP000536275">
    <property type="component" value="Unassembled WGS sequence"/>
</dbReference>
<accession>A0A8H6C243</accession>